<proteinExistence type="predicted"/>
<dbReference type="GeneID" id="68851721"/>
<evidence type="ECO:0000313" key="3">
    <source>
        <dbReference type="Proteomes" id="UP000662973"/>
    </source>
</evidence>
<evidence type="ECO:0000313" key="2">
    <source>
        <dbReference type="EMBL" id="QSG08473.1"/>
    </source>
</evidence>
<dbReference type="AlphaFoldDB" id="A0A897NBL2"/>
<dbReference type="EMBL" id="CP064788">
    <property type="protein sequence ID" value="QSG08473.1"/>
    <property type="molecule type" value="Genomic_DNA"/>
</dbReference>
<accession>A0A897NBL2</accession>
<keyword evidence="1" id="KW-0175">Coiled coil</keyword>
<gene>
    <name evidence="2" type="ORF">HSR122_1072</name>
</gene>
<dbReference type="RefSeq" id="WP_229111696.1">
    <property type="nucleotide sequence ID" value="NZ_CP064788.1"/>
</dbReference>
<sequence>MAGNDDLHPILKRIHQTVGDILKSVKEVRQEVKKVHTVAKEGFEELIDAIYESIQAQAEMKMMERVAEVREIRPQITAEQERIETEHEELERQLDRIAERYERKHEELDEKAAKRIRDLGAHIFEIDEEEFEEGIEQPFVEHVTTTWQTLQSQNQAVEQRRHDRIESTTGEVVSEIHEFVDQQHELVERIQRTRTSFDPPQPEPTTVQVPYYVVTVERDGQTEQHVVAPSQATSRDGPVDVSLDTFPGMERLVGRTSLTPARSDTIEGSEILDGLESHIDDSRPLLSYEAVVADAVDDQVTVATEGGS</sequence>
<keyword evidence="3" id="KW-1185">Reference proteome</keyword>
<evidence type="ECO:0000256" key="1">
    <source>
        <dbReference type="SAM" id="Coils"/>
    </source>
</evidence>
<feature type="coiled-coil region" evidence="1">
    <location>
        <begin position="73"/>
        <end position="118"/>
    </location>
</feature>
<organism evidence="2 3">
    <name type="scientific">Halapricum desulfuricans</name>
    <dbReference type="NCBI Taxonomy" id="2841257"/>
    <lineage>
        <taxon>Archaea</taxon>
        <taxon>Methanobacteriati</taxon>
        <taxon>Methanobacteriota</taxon>
        <taxon>Stenosarchaea group</taxon>
        <taxon>Halobacteria</taxon>
        <taxon>Halobacteriales</taxon>
        <taxon>Haloarculaceae</taxon>
        <taxon>Halapricum</taxon>
    </lineage>
</organism>
<dbReference type="Proteomes" id="UP000662973">
    <property type="component" value="Chromosome"/>
</dbReference>
<dbReference type="KEGG" id="hds:HSR122_1072"/>
<name>A0A897NBL2_9EURY</name>
<protein>
    <submittedName>
        <fullName evidence="2">Uncharacterized protein</fullName>
    </submittedName>
</protein>
<reference evidence="2 3" key="1">
    <citation type="submission" date="2020-11" db="EMBL/GenBank/DDBJ databases">
        <title>Carbohydrate-dependent, anaerobic sulfur respiration: A novel catabolism in halophilic archaea.</title>
        <authorList>
            <person name="Sorokin D.Y."/>
            <person name="Messina E."/>
            <person name="Smedile F."/>
            <person name="La Cono V."/>
            <person name="Hallsworth J.E."/>
            <person name="Yakimov M.M."/>
        </authorList>
    </citation>
    <scope>NUCLEOTIDE SEQUENCE [LARGE SCALE GENOMIC DNA]</scope>
    <source>
        <strain evidence="2 3">HSR12-2</strain>
    </source>
</reference>